<accession>A0A249DX38</accession>
<protein>
    <submittedName>
        <fullName evidence="1">Uncharacterized protein</fullName>
    </submittedName>
</protein>
<reference evidence="1 2" key="2">
    <citation type="submission" date="2017-09" db="EMBL/GenBank/DDBJ databases">
        <title>The genome of whitefly Bemisia tabaci, a global crop pest, provides novel insights into virus transmission, host adaptation and insecticide resistance.</title>
        <authorList>
            <person name="Kaur N."/>
            <person name="Kliot A."/>
            <person name="Pinheiro P.V."/>
            <person name="Luan J."/>
            <person name="Zheng Y."/>
            <person name="Liu W."/>
            <person name="Sun H."/>
            <person name="Yang X."/>
            <person name="Xu Y."/>
            <person name="Luo Y."/>
            <person name="Kruse A."/>
            <person name="Fisher T.W."/>
            <person name="Nelson D.R."/>
            <person name="Elimelech M."/>
            <person name="MacCoss M."/>
            <person name="Johnson R."/>
            <person name="Cohen E."/>
            <person name="Hunter W.B."/>
            <person name="Brown J.K."/>
            <person name="Jander G."/>
            <person name="Cilia M."/>
            <person name="Douglas A.E."/>
            <person name="Ghanim M."/>
            <person name="Simmons A.M."/>
            <person name="Wintermantel W.M."/>
            <person name="Ling K.-S."/>
            <person name="Fei Z."/>
        </authorList>
    </citation>
    <scope>NUCLEOTIDE SEQUENCE [LARGE SCALE GENOMIC DNA]</scope>
    <source>
        <strain evidence="1 2">MEAM1</strain>
    </source>
</reference>
<organism evidence="1 2">
    <name type="scientific">Candidatus Hamiltonella defensa</name>
    <name type="common">Bemisia tabaci</name>
    <dbReference type="NCBI Taxonomy" id="672795"/>
    <lineage>
        <taxon>Bacteria</taxon>
        <taxon>Pseudomonadati</taxon>
        <taxon>Pseudomonadota</taxon>
        <taxon>Gammaproteobacteria</taxon>
        <taxon>Enterobacterales</taxon>
        <taxon>Enterobacteriaceae</taxon>
        <taxon>aphid secondary symbionts</taxon>
        <taxon>Candidatus Williamhamiltonella</taxon>
    </lineage>
</organism>
<sequence>MFLWSATWKHTRVPLETEIPEDGKSNRSGSGAKVHLGLMKGSFRERHQKKENERFLKVYFDKNKYY</sequence>
<reference evidence="2" key="1">
    <citation type="submission" date="2016-06" db="EMBL/GenBank/DDBJ databases">
        <authorList>
            <person name="Chen W."/>
            <person name="Hasegawa D.K."/>
        </authorList>
    </citation>
    <scope>NUCLEOTIDE SEQUENCE [LARGE SCALE GENOMIC DNA]</scope>
    <source>
        <strain evidence="2">MEAM1</strain>
    </source>
</reference>
<name>A0A249DX38_9ENTR</name>
<dbReference type="Proteomes" id="UP000216438">
    <property type="component" value="Chromosome"/>
</dbReference>
<evidence type="ECO:0000313" key="1">
    <source>
        <dbReference type="EMBL" id="ASX25919.1"/>
    </source>
</evidence>
<evidence type="ECO:0000313" key="2">
    <source>
        <dbReference type="Proteomes" id="UP000216438"/>
    </source>
</evidence>
<dbReference type="AlphaFoldDB" id="A0A249DX38"/>
<gene>
    <name evidence="1" type="ORF">BA171_01910</name>
</gene>
<proteinExistence type="predicted"/>
<dbReference type="EMBL" id="CP016303">
    <property type="protein sequence ID" value="ASX25919.1"/>
    <property type="molecule type" value="Genomic_DNA"/>
</dbReference>